<accession>A0A6N8FT36</accession>
<dbReference type="Proteomes" id="UP000441797">
    <property type="component" value="Unassembled WGS sequence"/>
</dbReference>
<evidence type="ECO:0000313" key="2">
    <source>
        <dbReference type="Proteomes" id="UP000441797"/>
    </source>
</evidence>
<sequence>MSYENSFNSKLKIQNSKLKINASGTLRFPKLNTLLIQNSKLKIQNYSLLSARLSKDGKSKLSYD</sequence>
<evidence type="ECO:0000313" key="1">
    <source>
        <dbReference type="EMBL" id="MUL35106.1"/>
    </source>
</evidence>
<keyword evidence="2" id="KW-1185">Reference proteome</keyword>
<gene>
    <name evidence="1" type="ORF">BWI75_01700</name>
</gene>
<proteinExistence type="predicted"/>
<dbReference type="EMBL" id="NAPY01000002">
    <property type="protein sequence ID" value="MUL35106.1"/>
    <property type="molecule type" value="Genomic_DNA"/>
</dbReference>
<name>A0A6N8FT36_9CHRO</name>
<organism evidence="1 2">
    <name type="scientific">Gloeocapsopsis dulcis AAB1 = 1H9</name>
    <dbReference type="NCBI Taxonomy" id="1433147"/>
    <lineage>
        <taxon>Bacteria</taxon>
        <taxon>Bacillati</taxon>
        <taxon>Cyanobacteriota</taxon>
        <taxon>Cyanophyceae</taxon>
        <taxon>Oscillatoriophycideae</taxon>
        <taxon>Chroococcales</taxon>
        <taxon>Chroococcaceae</taxon>
        <taxon>Gloeocapsopsis</taxon>
        <taxon>Gloeocapsopsis dulcis</taxon>
    </lineage>
</organism>
<dbReference type="AlphaFoldDB" id="A0A6N8FT36"/>
<reference evidence="1 2" key="1">
    <citation type="journal article" date="2019" name="Front. Microbiol.">
        <title>Genomic Features for Desiccation Tolerance and Sugar Biosynthesis in the Extremophile Gloeocapsopsis sp. UTEX B3054.</title>
        <authorList>
            <person name="Urrejola C."/>
            <person name="Alcorta J."/>
            <person name="Salas L."/>
            <person name="Vasquez M."/>
            <person name="Polz M.F."/>
            <person name="Vicuna R."/>
            <person name="Diez B."/>
        </authorList>
    </citation>
    <scope>NUCLEOTIDE SEQUENCE [LARGE SCALE GENOMIC DNA]</scope>
    <source>
        <strain evidence="1 2">1H9</strain>
    </source>
</reference>
<protein>
    <submittedName>
        <fullName evidence="1">Uncharacterized protein</fullName>
    </submittedName>
</protein>
<comment type="caution">
    <text evidence="1">The sequence shown here is derived from an EMBL/GenBank/DDBJ whole genome shotgun (WGS) entry which is preliminary data.</text>
</comment>